<evidence type="ECO:0000256" key="4">
    <source>
        <dbReference type="ARBA" id="ARBA00022475"/>
    </source>
</evidence>
<feature type="transmembrane region" description="Helical" evidence="8">
    <location>
        <begin position="246"/>
        <end position="268"/>
    </location>
</feature>
<dbReference type="EMBL" id="NFKM01000001">
    <property type="protein sequence ID" value="OUP61991.1"/>
    <property type="molecule type" value="Genomic_DNA"/>
</dbReference>
<feature type="transmembrane region" description="Helical" evidence="8">
    <location>
        <begin position="121"/>
        <end position="142"/>
    </location>
</feature>
<evidence type="ECO:0000256" key="7">
    <source>
        <dbReference type="ARBA" id="ARBA00023136"/>
    </source>
</evidence>
<sequence length="301" mass="33225">MINLQIEIFLLIVVGLILSKTGLMSSLTRKQLTKIVLTIVLPCSIIQSFEIDVDHDLIVSCIMVFLVSVMTQFVYWLFNCFLWKNQSLARRINLQYGTMVSNAGFMGMPLAQGVFGDIGLLYASIFLIPQRVCMWSYGLSLYTTSRKQDLIKNVLFHPCIIAIFIGVLLMIGRMFGFVLPEALDDTIGAIASCNTALSMIAIGGILSDVNVDDVFDKTTLFYSMIRLIVLPLVLLGIVRFLNIDILVANVCVLLSGMPAASTTAMLAQTYDKDPVFSSKLVFVSTLFSLFTLPLLSMLLGG</sequence>
<dbReference type="GO" id="GO:0055085">
    <property type="term" value="P:transmembrane transport"/>
    <property type="evidence" value="ECO:0007669"/>
    <property type="project" value="InterPro"/>
</dbReference>
<evidence type="ECO:0000256" key="5">
    <source>
        <dbReference type="ARBA" id="ARBA00022692"/>
    </source>
</evidence>
<reference evidence="10" key="1">
    <citation type="submission" date="2017-04" db="EMBL/GenBank/DDBJ databases">
        <title>Function of individual gut microbiota members based on whole genome sequencing of pure cultures obtained from chicken caecum.</title>
        <authorList>
            <person name="Medvecky M."/>
            <person name="Cejkova D."/>
            <person name="Polansky O."/>
            <person name="Karasova D."/>
            <person name="Kubasova T."/>
            <person name="Cizek A."/>
            <person name="Rychlik I."/>
        </authorList>
    </citation>
    <scope>NUCLEOTIDE SEQUENCE [LARGE SCALE GENOMIC DNA]</scope>
    <source>
        <strain evidence="10">An178</strain>
    </source>
</reference>
<keyword evidence="4" id="KW-1003">Cell membrane</keyword>
<comment type="subcellular location">
    <subcellularLocation>
        <location evidence="1">Cell membrane</location>
        <topology evidence="1">Multi-pass membrane protein</topology>
    </subcellularLocation>
</comment>
<keyword evidence="10" id="KW-1185">Reference proteome</keyword>
<feature type="transmembrane region" description="Helical" evidence="8">
    <location>
        <begin position="94"/>
        <end position="115"/>
    </location>
</feature>
<protein>
    <recommendedName>
        <fullName evidence="11">Autotransporter</fullName>
    </recommendedName>
</protein>
<evidence type="ECO:0008006" key="11">
    <source>
        <dbReference type="Google" id="ProtNLM"/>
    </source>
</evidence>
<feature type="transmembrane region" description="Helical" evidence="8">
    <location>
        <begin position="219"/>
        <end position="240"/>
    </location>
</feature>
<feature type="transmembrane region" description="Helical" evidence="8">
    <location>
        <begin position="35"/>
        <end position="51"/>
    </location>
</feature>
<evidence type="ECO:0000256" key="6">
    <source>
        <dbReference type="ARBA" id="ARBA00022989"/>
    </source>
</evidence>
<dbReference type="InterPro" id="IPR038770">
    <property type="entry name" value="Na+/solute_symporter_sf"/>
</dbReference>
<dbReference type="Pfam" id="PF03547">
    <property type="entry name" value="Mem_trans"/>
    <property type="match status" value="2"/>
</dbReference>
<evidence type="ECO:0000256" key="1">
    <source>
        <dbReference type="ARBA" id="ARBA00004651"/>
    </source>
</evidence>
<comment type="similarity">
    <text evidence="2">Belongs to the auxin efflux carrier (TC 2.A.69) family.</text>
</comment>
<name>A0A1Y4M3Q6_9FIRM</name>
<comment type="caution">
    <text evidence="9">The sequence shown here is derived from an EMBL/GenBank/DDBJ whole genome shotgun (WGS) entry which is preliminary data.</text>
</comment>
<feature type="transmembrane region" description="Helical" evidence="8">
    <location>
        <begin position="6"/>
        <end position="23"/>
    </location>
</feature>
<feature type="transmembrane region" description="Helical" evidence="8">
    <location>
        <begin position="280"/>
        <end position="299"/>
    </location>
</feature>
<evidence type="ECO:0000256" key="2">
    <source>
        <dbReference type="ARBA" id="ARBA00010145"/>
    </source>
</evidence>
<keyword evidence="5 8" id="KW-0812">Transmembrane</keyword>
<dbReference type="GO" id="GO:0005886">
    <property type="term" value="C:plasma membrane"/>
    <property type="evidence" value="ECO:0007669"/>
    <property type="project" value="UniProtKB-SubCell"/>
</dbReference>
<organism evidence="9 10">
    <name type="scientific">Faecalitalea cylindroides</name>
    <dbReference type="NCBI Taxonomy" id="39483"/>
    <lineage>
        <taxon>Bacteria</taxon>
        <taxon>Bacillati</taxon>
        <taxon>Bacillota</taxon>
        <taxon>Erysipelotrichia</taxon>
        <taxon>Erysipelotrichales</taxon>
        <taxon>Erysipelotrichaceae</taxon>
        <taxon>Faecalitalea</taxon>
    </lineage>
</organism>
<feature type="transmembrane region" description="Helical" evidence="8">
    <location>
        <begin position="57"/>
        <end position="82"/>
    </location>
</feature>
<dbReference type="InterPro" id="IPR004776">
    <property type="entry name" value="Mem_transp_PIN-like"/>
</dbReference>
<accession>A0A1Y4M3Q6</accession>
<evidence type="ECO:0000313" key="10">
    <source>
        <dbReference type="Proteomes" id="UP000195447"/>
    </source>
</evidence>
<evidence type="ECO:0000256" key="8">
    <source>
        <dbReference type="SAM" id="Phobius"/>
    </source>
</evidence>
<keyword evidence="6 8" id="KW-1133">Transmembrane helix</keyword>
<proteinExistence type="inferred from homology"/>
<dbReference type="PANTHER" id="PTHR36838">
    <property type="entry name" value="AUXIN EFFLUX CARRIER FAMILY PROTEIN"/>
    <property type="match status" value="1"/>
</dbReference>
<keyword evidence="3" id="KW-0813">Transport</keyword>
<feature type="transmembrane region" description="Helical" evidence="8">
    <location>
        <begin position="154"/>
        <end position="175"/>
    </location>
</feature>
<dbReference type="Proteomes" id="UP000195447">
    <property type="component" value="Unassembled WGS sequence"/>
</dbReference>
<evidence type="ECO:0000313" key="9">
    <source>
        <dbReference type="EMBL" id="OUP61991.1"/>
    </source>
</evidence>
<dbReference type="Gene3D" id="1.20.1530.20">
    <property type="match status" value="1"/>
</dbReference>
<feature type="transmembrane region" description="Helical" evidence="8">
    <location>
        <begin position="187"/>
        <end position="207"/>
    </location>
</feature>
<gene>
    <name evidence="9" type="ORF">B5F14_00985</name>
</gene>
<dbReference type="AlphaFoldDB" id="A0A1Y4M3Q6"/>
<dbReference type="PANTHER" id="PTHR36838:SF1">
    <property type="entry name" value="SLR1864 PROTEIN"/>
    <property type="match status" value="1"/>
</dbReference>
<keyword evidence="7 8" id="KW-0472">Membrane</keyword>
<dbReference type="RefSeq" id="WP_022355326.1">
    <property type="nucleotide sequence ID" value="NZ_JAQDCF010000014.1"/>
</dbReference>
<evidence type="ECO:0000256" key="3">
    <source>
        <dbReference type="ARBA" id="ARBA00022448"/>
    </source>
</evidence>